<evidence type="ECO:0000256" key="8">
    <source>
        <dbReference type="ARBA" id="ARBA00023136"/>
    </source>
</evidence>
<keyword evidence="8 11" id="KW-0472">Membrane</keyword>
<dbReference type="InterPro" id="IPR037066">
    <property type="entry name" value="Plug_dom_sf"/>
</dbReference>
<dbReference type="GO" id="GO:0015344">
    <property type="term" value="F:siderophore uptake transmembrane transporter activity"/>
    <property type="evidence" value="ECO:0007669"/>
    <property type="project" value="TreeGrafter"/>
</dbReference>
<dbReference type="eggNOG" id="COG4771">
    <property type="taxonomic scope" value="Bacteria"/>
</dbReference>
<evidence type="ECO:0000259" key="13">
    <source>
        <dbReference type="Pfam" id="PF00593"/>
    </source>
</evidence>
<dbReference type="HOGENOM" id="CLU_008287_18_0_6"/>
<keyword evidence="7 12" id="KW-0798">TonB box</keyword>
<feature type="domain" description="TonB-dependent receptor-like beta-barrel" evidence="13">
    <location>
        <begin position="245"/>
        <end position="642"/>
    </location>
</feature>
<keyword evidence="3 11" id="KW-0813">Transport</keyword>
<dbReference type="PROSITE" id="PS52016">
    <property type="entry name" value="TONB_DEPENDENT_REC_3"/>
    <property type="match status" value="1"/>
</dbReference>
<gene>
    <name evidence="15" type="ordered locus">Mlg_2030</name>
</gene>
<dbReference type="PANTHER" id="PTHR30069:SF29">
    <property type="entry name" value="HEMOGLOBIN AND HEMOGLOBIN-HAPTOGLOBIN-BINDING PROTEIN 1-RELATED"/>
    <property type="match status" value="1"/>
</dbReference>
<evidence type="ECO:0000256" key="3">
    <source>
        <dbReference type="ARBA" id="ARBA00022448"/>
    </source>
</evidence>
<reference evidence="16" key="1">
    <citation type="submission" date="2006-08" db="EMBL/GenBank/DDBJ databases">
        <title>Complete sequence of Alkalilimnicola ehrilichei MLHE-1.</title>
        <authorList>
            <person name="Copeland A."/>
            <person name="Lucas S."/>
            <person name="Lapidus A."/>
            <person name="Barry K."/>
            <person name="Detter J.C."/>
            <person name="Glavina del Rio T."/>
            <person name="Hammon N."/>
            <person name="Israni S."/>
            <person name="Dalin E."/>
            <person name="Tice H."/>
            <person name="Pitluck S."/>
            <person name="Sims D."/>
            <person name="Brettin T."/>
            <person name="Bruce D."/>
            <person name="Han C."/>
            <person name="Tapia R."/>
            <person name="Gilna P."/>
            <person name="Schmutz J."/>
            <person name="Larimer F."/>
            <person name="Land M."/>
            <person name="Hauser L."/>
            <person name="Kyrpides N."/>
            <person name="Mikhailova N."/>
            <person name="Oremland R.S."/>
            <person name="Hoeft S.E."/>
            <person name="Switzer-Blum J."/>
            <person name="Kulp T."/>
            <person name="King G."/>
            <person name="Tabita R."/>
            <person name="Witte B."/>
            <person name="Santini J.M."/>
            <person name="Basu P."/>
            <person name="Hollibaugh J.T."/>
            <person name="Xie G."/>
            <person name="Stolz J.F."/>
            <person name="Richardson P."/>
        </authorList>
    </citation>
    <scope>NUCLEOTIDE SEQUENCE [LARGE SCALE GENOMIC DNA]</scope>
    <source>
        <strain evidence="16">ATCC BAA-1101 / DSM 17681 / MLHE-1</strain>
    </source>
</reference>
<dbReference type="PROSITE" id="PS00430">
    <property type="entry name" value="TONB_DEPENDENT_REC_1"/>
    <property type="match status" value="1"/>
</dbReference>
<dbReference type="GO" id="GO:0009279">
    <property type="term" value="C:cell outer membrane"/>
    <property type="evidence" value="ECO:0007669"/>
    <property type="project" value="UniProtKB-SubCell"/>
</dbReference>
<sequence>MSGQLLRAYKWAEGWANPSDHWPAITGLLGAVLLASTPASASTAELDSVVVTATRSPHPLSEVPVETRLLDREAIDRSQARNLPQLLGTLPGVSASNLDDTLGADNLRLTLRGLQLNEGYGLILVDGRRIHGGLGAHGDYGVSLNQIPLSMIDRVEVVRGAGSALYGADAMAGVINIITRRPEREPTGRAGLGAGFYETLDRDDRDATGSHRRDVDAHALYSGPFGEGSTFLVGGHHQQDEGTDQTAATTRKDTAMGHWQTDLNDHWSATLHGYFARARRDHHGPEARHDRAYDDASLTAGLDYEQGRHSLSMGGYHFDQDFETGYPGFAHGFRDGRVGYREADVRYTYFGERHWLTMGAQHQRQTLDYRFRNYADGALEDTVHVDERIDVNSVYVQDEIWLLGQRLILVPGARYEDHDTFGSELNPKLAARLQTGDTTWRASIGRAFKSPTLRQLYYQGLYRHGDYYLASNPDLSPERAISANLSVERTWPGSRVWTALGVYRTELKDRVTRADTGETTSQGDPIQSYINIDRSRIEGIEAEMRVGDRTGWSMDAALGLTHARDRRSGDWLPYVPRHTASLTPRYVTASGQTGIQGRINAYGRQYRDAANTRRISAHQVVDLGLWHDLTPASTLRLDINNVFNSDRGESAFAFRQGRRLGARIDVEF</sequence>
<evidence type="ECO:0000256" key="5">
    <source>
        <dbReference type="ARBA" id="ARBA00022692"/>
    </source>
</evidence>
<proteinExistence type="inferred from homology"/>
<evidence type="ECO:0000256" key="9">
    <source>
        <dbReference type="ARBA" id="ARBA00023170"/>
    </source>
</evidence>
<evidence type="ECO:0000256" key="1">
    <source>
        <dbReference type="ARBA" id="ARBA00004571"/>
    </source>
</evidence>
<dbReference type="Gene3D" id="2.170.130.10">
    <property type="entry name" value="TonB-dependent receptor, plug domain"/>
    <property type="match status" value="1"/>
</dbReference>
<dbReference type="Pfam" id="PF07715">
    <property type="entry name" value="Plug"/>
    <property type="match status" value="1"/>
</dbReference>
<accession>Q0A715</accession>
<feature type="domain" description="TonB-dependent receptor plug" evidence="14">
    <location>
        <begin position="60"/>
        <end position="174"/>
    </location>
</feature>
<dbReference type="EMBL" id="CP000453">
    <property type="protein sequence ID" value="ABI57372.1"/>
    <property type="molecule type" value="Genomic_DNA"/>
</dbReference>
<evidence type="ECO:0000256" key="6">
    <source>
        <dbReference type="ARBA" id="ARBA00022729"/>
    </source>
</evidence>
<dbReference type="InterPro" id="IPR036942">
    <property type="entry name" value="Beta-barrel_TonB_sf"/>
</dbReference>
<dbReference type="InterPro" id="IPR010916">
    <property type="entry name" value="TonB_box_CS"/>
</dbReference>
<evidence type="ECO:0000256" key="2">
    <source>
        <dbReference type="ARBA" id="ARBA00008143"/>
    </source>
</evidence>
<evidence type="ECO:0000256" key="11">
    <source>
        <dbReference type="PROSITE-ProRule" id="PRU01360"/>
    </source>
</evidence>
<keyword evidence="4 11" id="KW-1134">Transmembrane beta strand</keyword>
<organism evidence="15 16">
    <name type="scientific">Alkalilimnicola ehrlichii (strain ATCC BAA-1101 / DSM 17681 / MLHE-1)</name>
    <dbReference type="NCBI Taxonomy" id="187272"/>
    <lineage>
        <taxon>Bacteria</taxon>
        <taxon>Pseudomonadati</taxon>
        <taxon>Pseudomonadota</taxon>
        <taxon>Gammaproteobacteria</taxon>
        <taxon>Chromatiales</taxon>
        <taxon>Ectothiorhodospiraceae</taxon>
        <taxon>Alkalilimnicola</taxon>
    </lineage>
</organism>
<keyword evidence="5 11" id="KW-0812">Transmembrane</keyword>
<dbReference type="RefSeq" id="WP_011629766.1">
    <property type="nucleotide sequence ID" value="NC_008340.1"/>
</dbReference>
<protein>
    <submittedName>
        <fullName evidence="15">TonB-dependent receptor, plug</fullName>
    </submittedName>
</protein>
<dbReference type="Pfam" id="PF00593">
    <property type="entry name" value="TonB_dep_Rec_b-barrel"/>
    <property type="match status" value="1"/>
</dbReference>
<evidence type="ECO:0000256" key="7">
    <source>
        <dbReference type="ARBA" id="ARBA00023077"/>
    </source>
</evidence>
<evidence type="ECO:0000313" key="15">
    <source>
        <dbReference type="EMBL" id="ABI57372.1"/>
    </source>
</evidence>
<dbReference type="KEGG" id="aeh:Mlg_2030"/>
<name>Q0A715_ALKEH</name>
<dbReference type="InterPro" id="IPR039426">
    <property type="entry name" value="TonB-dep_rcpt-like"/>
</dbReference>
<evidence type="ECO:0000259" key="14">
    <source>
        <dbReference type="Pfam" id="PF07715"/>
    </source>
</evidence>
<feature type="short sequence motif" description="TonB box" evidence="12">
    <location>
        <begin position="48"/>
        <end position="54"/>
    </location>
</feature>
<evidence type="ECO:0000313" key="16">
    <source>
        <dbReference type="Proteomes" id="UP000001962"/>
    </source>
</evidence>
<keyword evidence="10 11" id="KW-0998">Cell outer membrane</keyword>
<comment type="subcellular location">
    <subcellularLocation>
        <location evidence="1 11">Cell outer membrane</location>
        <topology evidence="1 11">Multi-pass membrane protein</topology>
    </subcellularLocation>
</comment>
<keyword evidence="6" id="KW-0732">Signal</keyword>
<keyword evidence="9 15" id="KW-0675">Receptor</keyword>
<dbReference type="AlphaFoldDB" id="Q0A715"/>
<comment type="similarity">
    <text evidence="2">Belongs to the TonB-dependent receptor family. Hemoglobin/haptoglobin binding protein subfamily.</text>
</comment>
<dbReference type="InterPro" id="IPR000531">
    <property type="entry name" value="Beta-barrel_TonB"/>
</dbReference>
<evidence type="ECO:0000256" key="10">
    <source>
        <dbReference type="ARBA" id="ARBA00023237"/>
    </source>
</evidence>
<dbReference type="CDD" id="cd01347">
    <property type="entry name" value="ligand_gated_channel"/>
    <property type="match status" value="1"/>
</dbReference>
<dbReference type="OrthoDB" id="9815954at2"/>
<evidence type="ECO:0000256" key="12">
    <source>
        <dbReference type="PROSITE-ProRule" id="PRU10143"/>
    </source>
</evidence>
<keyword evidence="16" id="KW-1185">Reference proteome</keyword>
<dbReference type="Proteomes" id="UP000001962">
    <property type="component" value="Chromosome"/>
</dbReference>
<dbReference type="Gene3D" id="2.40.170.20">
    <property type="entry name" value="TonB-dependent receptor, beta-barrel domain"/>
    <property type="match status" value="1"/>
</dbReference>
<dbReference type="GO" id="GO:0044718">
    <property type="term" value="P:siderophore transmembrane transport"/>
    <property type="evidence" value="ECO:0007669"/>
    <property type="project" value="TreeGrafter"/>
</dbReference>
<dbReference type="SUPFAM" id="SSF56935">
    <property type="entry name" value="Porins"/>
    <property type="match status" value="1"/>
</dbReference>
<dbReference type="InterPro" id="IPR012910">
    <property type="entry name" value="Plug_dom"/>
</dbReference>
<dbReference type="PANTHER" id="PTHR30069">
    <property type="entry name" value="TONB-DEPENDENT OUTER MEMBRANE RECEPTOR"/>
    <property type="match status" value="1"/>
</dbReference>
<evidence type="ECO:0000256" key="4">
    <source>
        <dbReference type="ARBA" id="ARBA00022452"/>
    </source>
</evidence>